<comment type="similarity">
    <text evidence="1">Belongs to the membrane fusion protein (MFP) (TC 8.A.1) family.</text>
</comment>
<proteinExistence type="inferred from homology"/>
<name>A0A7X8XW15_9BACT</name>
<reference evidence="3 4" key="1">
    <citation type="submission" date="2020-04" db="EMBL/GenBank/DDBJ databases">
        <title>Flammeovirga sp. SR4, a novel species isolated from seawater.</title>
        <authorList>
            <person name="Wang X."/>
        </authorList>
    </citation>
    <scope>NUCLEOTIDE SEQUENCE [LARGE SCALE GENOMIC DNA]</scope>
    <source>
        <strain evidence="3 4">SR4</strain>
    </source>
</reference>
<organism evidence="3 4">
    <name type="scientific">Flammeovirga agarivorans</name>
    <dbReference type="NCBI Taxonomy" id="2726742"/>
    <lineage>
        <taxon>Bacteria</taxon>
        <taxon>Pseudomonadati</taxon>
        <taxon>Bacteroidota</taxon>
        <taxon>Cytophagia</taxon>
        <taxon>Cytophagales</taxon>
        <taxon>Flammeovirgaceae</taxon>
        <taxon>Flammeovirga</taxon>
    </lineage>
</organism>
<dbReference type="PANTHER" id="PTHR30469:SF20">
    <property type="entry name" value="EFFLUX RND TRANSPORTER PERIPLASMIC ADAPTOR SUBUNIT"/>
    <property type="match status" value="1"/>
</dbReference>
<dbReference type="PROSITE" id="PS51257">
    <property type="entry name" value="PROKAR_LIPOPROTEIN"/>
    <property type="match status" value="1"/>
</dbReference>
<dbReference type="Proteomes" id="UP000585050">
    <property type="component" value="Unassembled WGS sequence"/>
</dbReference>
<dbReference type="GO" id="GO:1990281">
    <property type="term" value="C:efflux pump complex"/>
    <property type="evidence" value="ECO:0007669"/>
    <property type="project" value="TreeGrafter"/>
</dbReference>
<feature type="domain" description="Multidrug resistance protein MdtA-like barrel-sandwich hybrid" evidence="2">
    <location>
        <begin position="65"/>
        <end position="179"/>
    </location>
</feature>
<keyword evidence="4" id="KW-1185">Reference proteome</keyword>
<dbReference type="Gene3D" id="2.40.50.100">
    <property type="match status" value="1"/>
</dbReference>
<dbReference type="NCBIfam" id="TIGR01730">
    <property type="entry name" value="RND_mfp"/>
    <property type="match status" value="1"/>
</dbReference>
<evidence type="ECO:0000259" key="2">
    <source>
        <dbReference type="Pfam" id="PF25917"/>
    </source>
</evidence>
<evidence type="ECO:0000313" key="4">
    <source>
        <dbReference type="Proteomes" id="UP000585050"/>
    </source>
</evidence>
<dbReference type="Gene3D" id="2.40.420.20">
    <property type="match status" value="1"/>
</dbReference>
<dbReference type="Gene3D" id="2.40.30.170">
    <property type="match status" value="1"/>
</dbReference>
<dbReference type="EMBL" id="JABAIL010000003">
    <property type="protein sequence ID" value="NLR91816.1"/>
    <property type="molecule type" value="Genomic_DNA"/>
</dbReference>
<evidence type="ECO:0000256" key="1">
    <source>
        <dbReference type="ARBA" id="ARBA00009477"/>
    </source>
</evidence>
<dbReference type="Pfam" id="PF25917">
    <property type="entry name" value="BSH_RND"/>
    <property type="match status" value="1"/>
</dbReference>
<accession>A0A7X8XW15</accession>
<sequence length="362" mass="40622">MNKKSSIFKYFLPLLFLIGCSEEEQTKKEVIRPVKLLTVQSNNASVDKTFPAITKETKASILSFRVGGPLVKLNAEVGQKIKKGQLIAEIDDRDFIVELQAKKAKYIQAEAEKNRYEGLLKKQSIPQNEYDQKLAAFLIAQSNYEDAQNALKDTKIYSPFDAVVSEKMVENFQEVRAKQGIASLLDFSDTEVKFYIPESFVRYIDQVESFDVRVNAYPNTTFKAVIKEVGAKAEGASGFPVYLYLTDLQKIKNDFPIGAGMSCKVDMHFNDYSVKENIFLIPIHSIVQSKNKNVVMTYDKTSHTVKTKDIQIGALSGTNQIQVLGGLQNGEQIVEYGGNLLQNGQKVRVLDFNPTTSKIAKQ</sequence>
<comment type="caution">
    <text evidence="3">The sequence shown here is derived from an EMBL/GenBank/DDBJ whole genome shotgun (WGS) entry which is preliminary data.</text>
</comment>
<dbReference type="PANTHER" id="PTHR30469">
    <property type="entry name" value="MULTIDRUG RESISTANCE PROTEIN MDTA"/>
    <property type="match status" value="1"/>
</dbReference>
<dbReference type="RefSeq" id="WP_168882529.1">
    <property type="nucleotide sequence ID" value="NZ_JABAIL010000003.1"/>
</dbReference>
<evidence type="ECO:0000313" key="3">
    <source>
        <dbReference type="EMBL" id="NLR91816.1"/>
    </source>
</evidence>
<dbReference type="GO" id="GO:0015562">
    <property type="term" value="F:efflux transmembrane transporter activity"/>
    <property type="evidence" value="ECO:0007669"/>
    <property type="project" value="TreeGrafter"/>
</dbReference>
<dbReference type="Gene3D" id="1.10.287.470">
    <property type="entry name" value="Helix hairpin bin"/>
    <property type="match status" value="1"/>
</dbReference>
<dbReference type="AlphaFoldDB" id="A0A7X8XW15"/>
<protein>
    <submittedName>
        <fullName evidence="3">Efflux RND transporter periplasmic adaptor subunit</fullName>
    </submittedName>
</protein>
<dbReference type="InterPro" id="IPR058625">
    <property type="entry name" value="MdtA-like_BSH"/>
</dbReference>
<dbReference type="SUPFAM" id="SSF111369">
    <property type="entry name" value="HlyD-like secretion proteins"/>
    <property type="match status" value="1"/>
</dbReference>
<dbReference type="InterPro" id="IPR006143">
    <property type="entry name" value="RND_pump_MFP"/>
</dbReference>
<gene>
    <name evidence="3" type="ORF">HGP29_11390</name>
</gene>